<name>A0ACC1SYV3_9HYPO</name>
<dbReference type="Proteomes" id="UP001148629">
    <property type="component" value="Unassembled WGS sequence"/>
</dbReference>
<organism evidence="1 2">
    <name type="scientific">Fusarium decemcellulare</name>
    <dbReference type="NCBI Taxonomy" id="57161"/>
    <lineage>
        <taxon>Eukaryota</taxon>
        <taxon>Fungi</taxon>
        <taxon>Dikarya</taxon>
        <taxon>Ascomycota</taxon>
        <taxon>Pezizomycotina</taxon>
        <taxon>Sordariomycetes</taxon>
        <taxon>Hypocreomycetidae</taxon>
        <taxon>Hypocreales</taxon>
        <taxon>Nectriaceae</taxon>
        <taxon>Fusarium</taxon>
        <taxon>Fusarium decemcellulare species complex</taxon>
    </lineage>
</organism>
<keyword evidence="2" id="KW-1185">Reference proteome</keyword>
<evidence type="ECO:0000313" key="1">
    <source>
        <dbReference type="EMBL" id="KAJ3549096.1"/>
    </source>
</evidence>
<comment type="caution">
    <text evidence="1">The sequence shown here is derived from an EMBL/GenBank/DDBJ whole genome shotgun (WGS) entry which is preliminary data.</text>
</comment>
<evidence type="ECO:0000313" key="2">
    <source>
        <dbReference type="Proteomes" id="UP001148629"/>
    </source>
</evidence>
<proteinExistence type="predicted"/>
<reference evidence="1" key="1">
    <citation type="submission" date="2022-08" db="EMBL/GenBank/DDBJ databases">
        <title>Genome Sequence of Fusarium decemcellulare.</title>
        <authorList>
            <person name="Buettner E."/>
        </authorList>
    </citation>
    <scope>NUCLEOTIDE SEQUENCE</scope>
    <source>
        <strain evidence="1">Babe19</strain>
    </source>
</reference>
<accession>A0ACC1SYV3</accession>
<gene>
    <name evidence="1" type="ORF">NM208_g669</name>
</gene>
<sequence>MQITTIMTVVAVAMGVAAAPTAKDPAKEIYLEGSLFSKHQCDEPYKISDWKLNGIETNMCQLFDDHEGVDDYAVRAMQVGKIQSGCALWVYSDAGCHFNATKVQPNACHGGARWYRSYYLACD</sequence>
<dbReference type="EMBL" id="JANRMS010000031">
    <property type="protein sequence ID" value="KAJ3549096.1"/>
    <property type="molecule type" value="Genomic_DNA"/>
</dbReference>
<protein>
    <submittedName>
        <fullName evidence="1">Uncharacterized protein</fullName>
    </submittedName>
</protein>